<sequence length="265" mass="29411">MLFFGVRQRVWASADAGGSPVLGLAFSFCCCSICHVPLRYVQGHGLWFGSGECSAAEEMWLQRFLSFLWGFGEEVEWWRVVAVGDLVRLSPFVRRRDGWSLPGPRWFAALGLGALSARDALVGIALGSPLLSRCVYRWVSLYHGGESCALSTHEHWCSSSDRLTGDDLHYGVSSGSSYSPFLCKRRFLAATVSTRRLSVSTSDAAVLVSMTAAFRRLVIAHIPTSLGSLELLVVTHYYFDKITTLTKSDSALIRYENKTESRETY</sequence>
<protein>
    <submittedName>
        <fullName evidence="1">Uncharacterized protein</fullName>
    </submittedName>
</protein>
<reference evidence="1 2" key="1">
    <citation type="submission" date="2021-05" db="EMBL/GenBank/DDBJ databases">
        <title>Genome Assembly of Synthetic Allotetraploid Brassica napus Reveals Homoeologous Exchanges between Subgenomes.</title>
        <authorList>
            <person name="Davis J.T."/>
        </authorList>
    </citation>
    <scope>NUCLEOTIDE SEQUENCE [LARGE SCALE GENOMIC DNA]</scope>
    <source>
        <strain evidence="2">cv. Da-Ae</strain>
        <tissue evidence="1">Seedling</tissue>
    </source>
</reference>
<dbReference type="Proteomes" id="UP000824890">
    <property type="component" value="Unassembled WGS sequence"/>
</dbReference>
<dbReference type="EMBL" id="JAGKQM010000018">
    <property type="protein sequence ID" value="KAH0862251.1"/>
    <property type="molecule type" value="Genomic_DNA"/>
</dbReference>
<comment type="caution">
    <text evidence="1">The sequence shown here is derived from an EMBL/GenBank/DDBJ whole genome shotgun (WGS) entry which is preliminary data.</text>
</comment>
<evidence type="ECO:0000313" key="2">
    <source>
        <dbReference type="Proteomes" id="UP000824890"/>
    </source>
</evidence>
<proteinExistence type="predicted"/>
<gene>
    <name evidence="1" type="ORF">HID58_079462</name>
</gene>
<keyword evidence="2" id="KW-1185">Reference proteome</keyword>
<accession>A0ABQ7Y270</accession>
<organism evidence="1 2">
    <name type="scientific">Brassica napus</name>
    <name type="common">Rape</name>
    <dbReference type="NCBI Taxonomy" id="3708"/>
    <lineage>
        <taxon>Eukaryota</taxon>
        <taxon>Viridiplantae</taxon>
        <taxon>Streptophyta</taxon>
        <taxon>Embryophyta</taxon>
        <taxon>Tracheophyta</taxon>
        <taxon>Spermatophyta</taxon>
        <taxon>Magnoliopsida</taxon>
        <taxon>eudicotyledons</taxon>
        <taxon>Gunneridae</taxon>
        <taxon>Pentapetalae</taxon>
        <taxon>rosids</taxon>
        <taxon>malvids</taxon>
        <taxon>Brassicales</taxon>
        <taxon>Brassicaceae</taxon>
        <taxon>Brassiceae</taxon>
        <taxon>Brassica</taxon>
    </lineage>
</organism>
<evidence type="ECO:0000313" key="1">
    <source>
        <dbReference type="EMBL" id="KAH0862251.1"/>
    </source>
</evidence>
<name>A0ABQ7Y270_BRANA</name>